<dbReference type="SUPFAM" id="SSF56672">
    <property type="entry name" value="DNA/RNA polymerases"/>
    <property type="match status" value="1"/>
</dbReference>
<dbReference type="EMBL" id="CDMZ01003209">
    <property type="protein sequence ID" value="CEM45523.1"/>
    <property type="molecule type" value="Genomic_DNA"/>
</dbReference>
<gene>
    <name evidence="1" type="ORF">Cvel_7556</name>
</gene>
<dbReference type="Gene3D" id="3.10.10.10">
    <property type="entry name" value="HIV Type 1 Reverse Transcriptase, subunit A, domain 1"/>
    <property type="match status" value="1"/>
</dbReference>
<evidence type="ECO:0000313" key="1">
    <source>
        <dbReference type="EMBL" id="CEM45523.1"/>
    </source>
</evidence>
<proteinExistence type="predicted"/>
<sequence length="94" mass="10412">MGNYSSLVEWENTVGEEFDRLEREGFIERVSVQPHVVSPLGVVPKAETGAPHIIIDMTMSGVNGATKDTVIALPMVRYAMRTMRPGCYMAKLDL</sequence>
<organism evidence="1">
    <name type="scientific">Chromera velia CCMP2878</name>
    <dbReference type="NCBI Taxonomy" id="1169474"/>
    <lineage>
        <taxon>Eukaryota</taxon>
        <taxon>Sar</taxon>
        <taxon>Alveolata</taxon>
        <taxon>Colpodellida</taxon>
        <taxon>Chromeraceae</taxon>
        <taxon>Chromera</taxon>
    </lineage>
</organism>
<name>A0A0G4HMV8_9ALVE</name>
<protein>
    <submittedName>
        <fullName evidence="1">Uncharacterized protein</fullName>
    </submittedName>
</protein>
<dbReference type="AlphaFoldDB" id="A0A0G4HMV8"/>
<reference evidence="1" key="1">
    <citation type="submission" date="2014-11" db="EMBL/GenBank/DDBJ databases">
        <authorList>
            <person name="Otto D Thomas"/>
            <person name="Naeem Raeece"/>
        </authorList>
    </citation>
    <scope>NUCLEOTIDE SEQUENCE</scope>
</reference>
<dbReference type="InterPro" id="IPR043502">
    <property type="entry name" value="DNA/RNA_pol_sf"/>
</dbReference>
<accession>A0A0G4HMV8</accession>
<dbReference type="VEuPathDB" id="CryptoDB:Cvel_7556"/>